<accession>M3H4X2</accession>
<evidence type="ECO:0000313" key="3">
    <source>
        <dbReference type="EMBL" id="EMF84136.1"/>
    </source>
</evidence>
<dbReference type="InterPro" id="IPR007948">
    <property type="entry name" value="DUF736"/>
</dbReference>
<reference evidence="3 4" key="1">
    <citation type="submission" date="2013-01" db="EMBL/GenBank/DDBJ databases">
        <authorList>
            <person name="Harkins D.M."/>
            <person name="Durkin A.S."/>
            <person name="Brinkac L.M."/>
            <person name="Haft D.H."/>
            <person name="Selengut J.D."/>
            <person name="Sanka R."/>
            <person name="DePew J."/>
            <person name="Purushe J."/>
            <person name="Tulsiani S.M."/>
            <person name="Graham G.C."/>
            <person name="Burns M.-A."/>
            <person name="Dohnt M.F."/>
            <person name="Smythe L.D."/>
            <person name="McKay D.B."/>
            <person name="Craig S.B."/>
            <person name="Vinetz J.M."/>
            <person name="Sutton G.G."/>
            <person name="Nierman W.C."/>
            <person name="Fouts D.E."/>
        </authorList>
    </citation>
    <scope>NUCLEOTIDE SEQUENCE [LARGE SCALE GENOMIC DNA]</scope>
    <source>
        <strain evidence="3 4">LT2116</strain>
    </source>
</reference>
<dbReference type="AlphaFoldDB" id="M3H4X2"/>
<evidence type="ECO:0000313" key="4">
    <source>
        <dbReference type="Proteomes" id="UP000011770"/>
    </source>
</evidence>
<dbReference type="EMBL" id="AHOR02000035">
    <property type="protein sequence ID" value="EMF81386.1"/>
    <property type="molecule type" value="Genomic_DNA"/>
</dbReference>
<organism evidence="3 4">
    <name type="scientific">Leptospira weilii serovar Topaz str. LT2116</name>
    <dbReference type="NCBI Taxonomy" id="1088540"/>
    <lineage>
        <taxon>Bacteria</taxon>
        <taxon>Pseudomonadati</taxon>
        <taxon>Spirochaetota</taxon>
        <taxon>Spirochaetia</taxon>
        <taxon>Leptospirales</taxon>
        <taxon>Leptospiraceae</taxon>
        <taxon>Leptospira</taxon>
    </lineage>
</organism>
<evidence type="ECO:0000313" key="1">
    <source>
        <dbReference type="EMBL" id="EMF80027.1"/>
    </source>
</evidence>
<comment type="caution">
    <text evidence="3">The sequence shown here is derived from an EMBL/GenBank/DDBJ whole genome shotgun (WGS) entry which is preliminary data.</text>
</comment>
<gene>
    <name evidence="1" type="ORF">LEP1GSC188_4853</name>
    <name evidence="3" type="ORF">LEP1GSC188_4891</name>
    <name evidence="2" type="ORF">LEP1GSC188_4894</name>
</gene>
<dbReference type="Proteomes" id="UP000011770">
    <property type="component" value="Unassembled WGS sequence"/>
</dbReference>
<name>M3H4X2_9LEPT</name>
<evidence type="ECO:0000313" key="2">
    <source>
        <dbReference type="EMBL" id="EMF81386.1"/>
    </source>
</evidence>
<dbReference type="EMBL" id="AHOR02000065">
    <property type="protein sequence ID" value="EMF80027.1"/>
    <property type="molecule type" value="Genomic_DNA"/>
</dbReference>
<dbReference type="Pfam" id="PF05284">
    <property type="entry name" value="DUF736"/>
    <property type="match status" value="1"/>
</dbReference>
<protein>
    <submittedName>
        <fullName evidence="3">PF05284 family protein</fullName>
    </submittedName>
</protein>
<dbReference type="EMBL" id="AHOR02000007">
    <property type="protein sequence ID" value="EMF84136.1"/>
    <property type="molecule type" value="Genomic_DNA"/>
</dbReference>
<proteinExistence type="predicted"/>
<sequence>MSKLGSMSEEKVDKNGKRFFNLEVCLPFCVKMEFFVVVNSRKNSPDAKDSAPDFLVYHATYQVGAIWKKISRKTSREFLSAEIVAPSFPEGKIKFSLFPDKDQPDKFNVVFSNSEKRPDEVTEEVPY</sequence>